<evidence type="ECO:0000259" key="2">
    <source>
        <dbReference type="PROSITE" id="PS50110"/>
    </source>
</evidence>
<dbReference type="InterPro" id="IPR052893">
    <property type="entry name" value="TCS_response_regulator"/>
</dbReference>
<proteinExistence type="predicted"/>
<sequence>MFKSVLLIDDNRCDNFVHRKIIERFQFAKYVYDCRDGQEALDFLNQYKNPDSTVVNPEIIFLDINMPVMNGWEFLEEYNQLKPDLQQQHIIVMLSTSANPTDKFKAKNHPFVLDFMSKPLSKEKLEKIKTVLEYEK</sequence>
<dbReference type="GO" id="GO:0000160">
    <property type="term" value="P:phosphorelay signal transduction system"/>
    <property type="evidence" value="ECO:0007669"/>
    <property type="project" value="InterPro"/>
</dbReference>
<evidence type="ECO:0000313" key="4">
    <source>
        <dbReference type="Proteomes" id="UP000184432"/>
    </source>
</evidence>
<dbReference type="Gene3D" id="3.40.50.2300">
    <property type="match status" value="1"/>
</dbReference>
<dbReference type="SUPFAM" id="SSF52172">
    <property type="entry name" value="CheY-like"/>
    <property type="match status" value="1"/>
</dbReference>
<keyword evidence="1" id="KW-0597">Phosphoprotein</keyword>
<dbReference type="RefSeq" id="WP_073320795.1">
    <property type="nucleotide sequence ID" value="NZ_FQYP01000010.1"/>
</dbReference>
<evidence type="ECO:0000313" key="3">
    <source>
        <dbReference type="EMBL" id="SHJ56540.1"/>
    </source>
</evidence>
<dbReference type="PANTHER" id="PTHR44520:SF2">
    <property type="entry name" value="RESPONSE REGULATOR RCP1"/>
    <property type="match status" value="1"/>
</dbReference>
<dbReference type="OrthoDB" id="673128at2"/>
<dbReference type="STRING" id="570521.SAMN04488508_110192"/>
<dbReference type="InterPro" id="IPR001789">
    <property type="entry name" value="Sig_transdc_resp-reg_receiver"/>
</dbReference>
<dbReference type="Proteomes" id="UP000184432">
    <property type="component" value="Unassembled WGS sequence"/>
</dbReference>
<organism evidence="3 4">
    <name type="scientific">Aquimarina spongiae</name>
    <dbReference type="NCBI Taxonomy" id="570521"/>
    <lineage>
        <taxon>Bacteria</taxon>
        <taxon>Pseudomonadati</taxon>
        <taxon>Bacteroidota</taxon>
        <taxon>Flavobacteriia</taxon>
        <taxon>Flavobacteriales</taxon>
        <taxon>Flavobacteriaceae</taxon>
        <taxon>Aquimarina</taxon>
    </lineage>
</organism>
<feature type="domain" description="Response regulatory" evidence="2">
    <location>
        <begin position="4"/>
        <end position="133"/>
    </location>
</feature>
<dbReference type="EMBL" id="FQYP01000010">
    <property type="protein sequence ID" value="SHJ56540.1"/>
    <property type="molecule type" value="Genomic_DNA"/>
</dbReference>
<dbReference type="InterPro" id="IPR011006">
    <property type="entry name" value="CheY-like_superfamily"/>
</dbReference>
<name>A0A1M6KC93_9FLAO</name>
<accession>A0A1M6KC93</accession>
<keyword evidence="4" id="KW-1185">Reference proteome</keyword>
<dbReference type="PANTHER" id="PTHR44520">
    <property type="entry name" value="RESPONSE REGULATOR RCP1-RELATED"/>
    <property type="match status" value="1"/>
</dbReference>
<dbReference type="Pfam" id="PF00072">
    <property type="entry name" value="Response_reg"/>
    <property type="match status" value="1"/>
</dbReference>
<evidence type="ECO:0000256" key="1">
    <source>
        <dbReference type="PROSITE-ProRule" id="PRU00169"/>
    </source>
</evidence>
<dbReference type="PROSITE" id="PS50110">
    <property type="entry name" value="RESPONSE_REGULATORY"/>
    <property type="match status" value="1"/>
</dbReference>
<reference evidence="4" key="1">
    <citation type="submission" date="2016-11" db="EMBL/GenBank/DDBJ databases">
        <authorList>
            <person name="Varghese N."/>
            <person name="Submissions S."/>
        </authorList>
    </citation>
    <scope>NUCLEOTIDE SEQUENCE [LARGE SCALE GENOMIC DNA]</scope>
    <source>
        <strain evidence="4">DSM 22623</strain>
    </source>
</reference>
<dbReference type="SMART" id="SM00448">
    <property type="entry name" value="REC"/>
    <property type="match status" value="1"/>
</dbReference>
<gene>
    <name evidence="3" type="ORF">SAMN04488508_110192</name>
</gene>
<feature type="modified residue" description="4-aspartylphosphate" evidence="1">
    <location>
        <position position="63"/>
    </location>
</feature>
<protein>
    <submittedName>
        <fullName evidence="3">CheY chemotaxis protein or a CheY-like REC (Receiver) domain</fullName>
    </submittedName>
</protein>
<dbReference type="AlphaFoldDB" id="A0A1M6KC93"/>